<proteinExistence type="predicted"/>
<dbReference type="EMBL" id="JBHUFD010000018">
    <property type="protein sequence ID" value="MFD1875455.1"/>
    <property type="molecule type" value="Genomic_DNA"/>
</dbReference>
<dbReference type="PROSITE" id="PS51257">
    <property type="entry name" value="PROKAR_LIPOPROTEIN"/>
    <property type="match status" value="1"/>
</dbReference>
<gene>
    <name evidence="1" type="ORF">ACFSDX_23680</name>
</gene>
<evidence type="ECO:0000313" key="1">
    <source>
        <dbReference type="EMBL" id="MFD1875455.1"/>
    </source>
</evidence>
<comment type="caution">
    <text evidence="1">The sequence shown here is derived from an EMBL/GenBank/DDBJ whole genome shotgun (WGS) entry which is preliminary data.</text>
</comment>
<organism evidence="1 2">
    <name type="scientific">Hymenobacter bucti</name>
    <dbReference type="NCBI Taxonomy" id="1844114"/>
    <lineage>
        <taxon>Bacteria</taxon>
        <taxon>Pseudomonadati</taxon>
        <taxon>Bacteroidota</taxon>
        <taxon>Cytophagia</taxon>
        <taxon>Cytophagales</taxon>
        <taxon>Hymenobacteraceae</taxon>
        <taxon>Hymenobacter</taxon>
    </lineage>
</organism>
<reference evidence="2" key="1">
    <citation type="journal article" date="2019" name="Int. J. Syst. Evol. Microbiol.">
        <title>The Global Catalogue of Microorganisms (GCM) 10K type strain sequencing project: providing services to taxonomists for standard genome sequencing and annotation.</title>
        <authorList>
            <consortium name="The Broad Institute Genomics Platform"/>
            <consortium name="The Broad Institute Genome Sequencing Center for Infectious Disease"/>
            <person name="Wu L."/>
            <person name="Ma J."/>
        </authorList>
    </citation>
    <scope>NUCLEOTIDE SEQUENCE [LARGE SCALE GENOMIC DNA]</scope>
    <source>
        <strain evidence="2">CGMCC 1.15795</strain>
    </source>
</reference>
<evidence type="ECO:0000313" key="2">
    <source>
        <dbReference type="Proteomes" id="UP001597197"/>
    </source>
</evidence>
<protein>
    <recommendedName>
        <fullName evidence="3">DUF3298 domain-containing protein</fullName>
    </recommendedName>
</protein>
<keyword evidence="2" id="KW-1185">Reference proteome</keyword>
<dbReference type="Gene3D" id="3.90.640.20">
    <property type="entry name" value="Heat-shock cognate protein, ATPase"/>
    <property type="match status" value="1"/>
</dbReference>
<accession>A0ABW4R2C7</accession>
<sequence>MSSKFCKNHLVPLAGRVIAGLLALSGCQPNTTPKAEVATAQKRVAALPARPVAAVVAAPSFVGYHRYRGTVGTQPVILELLVDASQNFGSKGLRCEGKYFYERRTGGDLVLKAPAPYRPGQPLHLLEDPTGTWQATQPLGPVLSGTWTSRAGRRLPFALREDYQDAVRYETLTHAARGPACSPEYREYAAWRPFAELTQEFLHLLGPDTLRPALRRLQCPPPARRRARTRAAARQLDCADAARSIGQSFNAYGLLAIKEGEYVNEYNGSRPHAEDRARLYDLRAGRWLTLAELLRPEADSLRLLEQLVSRHLVNNQDTNLEAQGRPDFYWQPGDSTIVALPRSGVGFTSQGLVLLYEPGEVSYGPAGPVEVYLSYPELLPLLRPASPVARMLRERGLWRDGQKQ</sequence>
<dbReference type="RefSeq" id="WP_382318144.1">
    <property type="nucleotide sequence ID" value="NZ_JBHUFD010000018.1"/>
</dbReference>
<dbReference type="Proteomes" id="UP001597197">
    <property type="component" value="Unassembled WGS sequence"/>
</dbReference>
<name>A0ABW4R2C7_9BACT</name>
<evidence type="ECO:0008006" key="3">
    <source>
        <dbReference type="Google" id="ProtNLM"/>
    </source>
</evidence>
<dbReference type="InterPro" id="IPR037126">
    <property type="entry name" value="PdaC/RsiV-like_sf"/>
</dbReference>